<reference evidence="2" key="2">
    <citation type="submission" date="2020-09" db="EMBL/GenBank/DDBJ databases">
        <authorList>
            <person name="Sun Q."/>
            <person name="Ohkuma M."/>
        </authorList>
    </citation>
    <scope>NUCLEOTIDE SEQUENCE</scope>
    <source>
        <strain evidence="2">JCM 14359</strain>
    </source>
</reference>
<dbReference type="Proteomes" id="UP000653099">
    <property type="component" value="Unassembled WGS sequence"/>
</dbReference>
<feature type="transmembrane region" description="Helical" evidence="1">
    <location>
        <begin position="59"/>
        <end position="79"/>
    </location>
</feature>
<protein>
    <recommendedName>
        <fullName evidence="4">DUF1405 domain-containing protein</fullName>
    </recommendedName>
</protein>
<dbReference type="AlphaFoldDB" id="A0A830EGZ0"/>
<keyword evidence="3" id="KW-1185">Reference proteome</keyword>
<reference evidence="2" key="1">
    <citation type="journal article" date="2014" name="Int. J. Syst. Evol. Microbiol.">
        <title>Complete genome sequence of Corynebacterium casei LMG S-19264T (=DSM 44701T), isolated from a smear-ripened cheese.</title>
        <authorList>
            <consortium name="US DOE Joint Genome Institute (JGI-PGF)"/>
            <person name="Walter F."/>
            <person name="Albersmeier A."/>
            <person name="Kalinowski J."/>
            <person name="Ruckert C."/>
        </authorList>
    </citation>
    <scope>NUCLEOTIDE SEQUENCE</scope>
    <source>
        <strain evidence="2">JCM 14359</strain>
    </source>
</reference>
<evidence type="ECO:0000313" key="3">
    <source>
        <dbReference type="Proteomes" id="UP000653099"/>
    </source>
</evidence>
<comment type="caution">
    <text evidence="2">The sequence shown here is derived from an EMBL/GenBank/DDBJ whole genome shotgun (WGS) entry which is preliminary data.</text>
</comment>
<feature type="transmembrane region" description="Helical" evidence="1">
    <location>
        <begin position="28"/>
        <end position="47"/>
    </location>
</feature>
<evidence type="ECO:0000256" key="1">
    <source>
        <dbReference type="SAM" id="Phobius"/>
    </source>
</evidence>
<dbReference type="PANTHER" id="PTHR40042">
    <property type="entry name" value="HYPOTHETICAL MEMBRANE SPANNING PROTEIN"/>
    <property type="match status" value="1"/>
</dbReference>
<feature type="transmembrane region" description="Helical" evidence="1">
    <location>
        <begin position="189"/>
        <end position="213"/>
    </location>
</feature>
<dbReference type="PANTHER" id="PTHR40042:SF1">
    <property type="entry name" value="DUF1405 DOMAIN-CONTAINING PROTEIN"/>
    <property type="match status" value="1"/>
</dbReference>
<dbReference type="OrthoDB" id="160626at2157"/>
<keyword evidence="1" id="KW-1133">Transmembrane helix</keyword>
<name>A0A830EGZ0_9EURY</name>
<feature type="transmembrane region" description="Helical" evidence="1">
    <location>
        <begin position="120"/>
        <end position="138"/>
    </location>
</feature>
<dbReference type="RefSeq" id="WP_188787133.1">
    <property type="nucleotide sequence ID" value="NZ_BMOC01000011.1"/>
</dbReference>
<sequence>MASIPATDDLPAYLAPLPTRVETLTLRLVWVVVAVNLAGTVFGFWYYRFQLGNTALVMWPVVPDSPMVTLCMIASLVSWKAGRNRNWLHALAFVGNLKYGLWVVVVQLTINDVLTSGDPYYWFLLVGHLGMALQALVIHRYARFTVPAVGAAAVWFGCNDIVDYFIPIVGDYHHTYFGPHLVSVGNHNVVAHDIAAAAAVSLTLLATFLALSIRVRGVKSGSRTRSAGSG</sequence>
<keyword evidence="1" id="KW-0812">Transmembrane</keyword>
<feature type="transmembrane region" description="Helical" evidence="1">
    <location>
        <begin position="145"/>
        <end position="169"/>
    </location>
</feature>
<gene>
    <name evidence="2" type="ORF">GCM10008995_18590</name>
</gene>
<keyword evidence="1" id="KW-0472">Membrane</keyword>
<feature type="transmembrane region" description="Helical" evidence="1">
    <location>
        <begin position="86"/>
        <end position="108"/>
    </location>
</feature>
<accession>A0A830EGZ0</accession>
<dbReference type="Pfam" id="PF07187">
    <property type="entry name" value="DUF1405"/>
    <property type="match status" value="1"/>
</dbReference>
<evidence type="ECO:0000313" key="2">
    <source>
        <dbReference type="EMBL" id="GGJ08967.1"/>
    </source>
</evidence>
<organism evidence="2 3">
    <name type="scientific">Halobellus salinus</name>
    <dbReference type="NCBI Taxonomy" id="931585"/>
    <lineage>
        <taxon>Archaea</taxon>
        <taxon>Methanobacteriati</taxon>
        <taxon>Methanobacteriota</taxon>
        <taxon>Stenosarchaea group</taxon>
        <taxon>Halobacteria</taxon>
        <taxon>Halobacteriales</taxon>
        <taxon>Haloferacaceae</taxon>
        <taxon>Halobellus</taxon>
    </lineage>
</organism>
<proteinExistence type="predicted"/>
<evidence type="ECO:0008006" key="4">
    <source>
        <dbReference type="Google" id="ProtNLM"/>
    </source>
</evidence>
<dbReference type="EMBL" id="BMOC01000011">
    <property type="protein sequence ID" value="GGJ08967.1"/>
    <property type="molecule type" value="Genomic_DNA"/>
</dbReference>
<dbReference type="InterPro" id="IPR009845">
    <property type="entry name" value="DUF1405"/>
</dbReference>